<keyword evidence="2" id="KW-1185">Reference proteome</keyword>
<evidence type="ECO:0000313" key="2">
    <source>
        <dbReference type="Proteomes" id="UP001479436"/>
    </source>
</evidence>
<evidence type="ECO:0000313" key="1">
    <source>
        <dbReference type="EMBL" id="KAK9708976.1"/>
    </source>
</evidence>
<dbReference type="Proteomes" id="UP001479436">
    <property type="component" value="Unassembled WGS sequence"/>
</dbReference>
<sequence>MFSDLFLSMKRYLHQHFGSTSSLPYPHWSKRANALDIPIFSIAPQGCVPSEYPRSFLEEVLDDFQLEHVDGPGSWLEEVREGFIDFMAQQRPVPNSPAYNRIVARRRSKLRKSRRTNSIHSWVSKISMPTTEACAKISSDSIPTIEDSIRVSSDSSEFSTVHTDEENIVHNQPSISSLPPPLPVSRKPRQGIDIESRRMSEAVVSNEMVPTPLDI</sequence>
<reference evidence="1 2" key="1">
    <citation type="submission" date="2023-04" db="EMBL/GenBank/DDBJ databases">
        <title>Genome of Basidiobolus ranarum AG-B5.</title>
        <authorList>
            <person name="Stajich J.E."/>
            <person name="Carter-House D."/>
            <person name="Gryganskyi A."/>
        </authorList>
    </citation>
    <scope>NUCLEOTIDE SEQUENCE [LARGE SCALE GENOMIC DNA]</scope>
    <source>
        <strain evidence="1 2">AG-B5</strain>
    </source>
</reference>
<accession>A0ABR2VXM6</accession>
<dbReference type="EMBL" id="JASJQH010007442">
    <property type="protein sequence ID" value="KAK9708976.1"/>
    <property type="molecule type" value="Genomic_DNA"/>
</dbReference>
<name>A0ABR2VXM6_9FUNG</name>
<gene>
    <name evidence="1" type="ORF">K7432_009318</name>
</gene>
<comment type="caution">
    <text evidence="1">The sequence shown here is derived from an EMBL/GenBank/DDBJ whole genome shotgun (WGS) entry which is preliminary data.</text>
</comment>
<protein>
    <submittedName>
        <fullName evidence="1">Uncharacterized protein</fullName>
    </submittedName>
</protein>
<proteinExistence type="predicted"/>
<organism evidence="1 2">
    <name type="scientific">Basidiobolus ranarum</name>
    <dbReference type="NCBI Taxonomy" id="34480"/>
    <lineage>
        <taxon>Eukaryota</taxon>
        <taxon>Fungi</taxon>
        <taxon>Fungi incertae sedis</taxon>
        <taxon>Zoopagomycota</taxon>
        <taxon>Entomophthoromycotina</taxon>
        <taxon>Basidiobolomycetes</taxon>
        <taxon>Basidiobolales</taxon>
        <taxon>Basidiobolaceae</taxon>
        <taxon>Basidiobolus</taxon>
    </lineage>
</organism>